<evidence type="ECO:0000313" key="2">
    <source>
        <dbReference type="Proteomes" id="UP000178930"/>
    </source>
</evidence>
<dbReference type="Proteomes" id="UP000178930">
    <property type="component" value="Unassembled WGS sequence"/>
</dbReference>
<accession>A0A1G1XXT2</accession>
<dbReference type="AlphaFoldDB" id="A0A1G1XXT2"/>
<gene>
    <name evidence="1" type="ORF">A2729_01910</name>
</gene>
<dbReference type="STRING" id="1797532.A2729_01910"/>
<proteinExistence type="predicted"/>
<reference evidence="1 2" key="1">
    <citation type="journal article" date="2016" name="Nat. Commun.">
        <title>Thousands of microbial genomes shed light on interconnected biogeochemical processes in an aquifer system.</title>
        <authorList>
            <person name="Anantharaman K."/>
            <person name="Brown C.T."/>
            <person name="Hug L.A."/>
            <person name="Sharon I."/>
            <person name="Castelle C.J."/>
            <person name="Probst A.J."/>
            <person name="Thomas B.C."/>
            <person name="Singh A."/>
            <person name="Wilkins M.J."/>
            <person name="Karaoz U."/>
            <person name="Brodie E.L."/>
            <person name="Williams K.H."/>
            <person name="Hubbard S.S."/>
            <person name="Banfield J.F."/>
        </authorList>
    </citation>
    <scope>NUCLEOTIDE SEQUENCE [LARGE SCALE GENOMIC DNA]</scope>
</reference>
<protein>
    <submittedName>
        <fullName evidence="1">Uncharacterized protein</fullName>
    </submittedName>
</protein>
<evidence type="ECO:0000313" key="1">
    <source>
        <dbReference type="EMBL" id="OGY44879.1"/>
    </source>
</evidence>
<sequence>MGQFLNPREAMIHHLEGAADYEEEHYPLDENEEAVFKKALAAEKNRPTLDEFDSPNLEKDKIWLAEQRKKRRQEKTKRSRILEYAIIDQIERSNWLGENGMTYETTEYDDRRNHTDLVFVLEKNGKIYYLAIDVTSSENDQKLWEKEATIKKEIESGQLTHIKYFKDKNQKMELKNIPRVILALDRAGIQRLCGDLVKKKPIELAKSPEQILILEQIRDSMSDQIEYALNLLLSEISHVLRYLDKEDKEELITVLKEARHLAQKPENLPHVLGTLEDQKKLLSKLRGFPLITRYLNVISRQKAIYGIAQNLIEKKSGEISQPAAETREQNIVLRHTRSNLQQFHLPPQVDRLAEAA</sequence>
<dbReference type="EMBL" id="MHIB01000010">
    <property type="protein sequence ID" value="OGY44879.1"/>
    <property type="molecule type" value="Genomic_DNA"/>
</dbReference>
<comment type="caution">
    <text evidence="1">The sequence shown here is derived from an EMBL/GenBank/DDBJ whole genome shotgun (WGS) entry which is preliminary data.</text>
</comment>
<name>A0A1G1XXT2_9BACT</name>
<organism evidence="1 2">
    <name type="scientific">Candidatus Buchananbacteria bacterium RIFCSPHIGHO2_01_FULL_39_14</name>
    <dbReference type="NCBI Taxonomy" id="1797532"/>
    <lineage>
        <taxon>Bacteria</taxon>
        <taxon>Candidatus Buchananiibacteriota</taxon>
    </lineage>
</organism>